<gene>
    <name evidence="2" type="ORF">PGLA1383_LOCUS26831</name>
</gene>
<evidence type="ECO:0000313" key="2">
    <source>
        <dbReference type="EMBL" id="CAE8609003.1"/>
    </source>
</evidence>
<feature type="non-terminal residue" evidence="2">
    <location>
        <position position="1"/>
    </location>
</feature>
<comment type="caution">
    <text evidence="2">The sequence shown here is derived from an EMBL/GenBank/DDBJ whole genome shotgun (WGS) entry which is preliminary data.</text>
</comment>
<keyword evidence="3" id="KW-1185">Reference proteome</keyword>
<dbReference type="EMBL" id="CAJNNV010024221">
    <property type="protein sequence ID" value="CAE8609003.1"/>
    <property type="molecule type" value="Genomic_DNA"/>
</dbReference>
<feature type="non-terminal residue" evidence="2">
    <location>
        <position position="119"/>
    </location>
</feature>
<evidence type="ECO:0000313" key="3">
    <source>
        <dbReference type="Proteomes" id="UP000654075"/>
    </source>
</evidence>
<evidence type="ECO:0000256" key="1">
    <source>
        <dbReference type="SAM" id="MobiDB-lite"/>
    </source>
</evidence>
<protein>
    <submittedName>
        <fullName evidence="2">Uncharacterized protein</fullName>
    </submittedName>
</protein>
<feature type="region of interest" description="Disordered" evidence="1">
    <location>
        <begin position="44"/>
        <end position="119"/>
    </location>
</feature>
<reference evidence="2" key="1">
    <citation type="submission" date="2021-02" db="EMBL/GenBank/DDBJ databases">
        <authorList>
            <person name="Dougan E. K."/>
            <person name="Rhodes N."/>
            <person name="Thang M."/>
            <person name="Chan C."/>
        </authorList>
    </citation>
    <scope>NUCLEOTIDE SEQUENCE</scope>
</reference>
<accession>A0A813F8X5</accession>
<dbReference type="Proteomes" id="UP000654075">
    <property type="component" value="Unassembled WGS sequence"/>
</dbReference>
<proteinExistence type="predicted"/>
<sequence>LELVAEAQSEVVHSTALVLVEAEDEDLFLHFIKLRREERQRIREEQELQRQQKLGKQPARALEDSGASVPPAALGGEASASQESQQCARPTRPPPGAPGAEKRGRGRPPGKPSERKPSE</sequence>
<name>A0A813F8X5_POLGL</name>
<dbReference type="AlphaFoldDB" id="A0A813F8X5"/>
<organism evidence="2 3">
    <name type="scientific">Polarella glacialis</name>
    <name type="common">Dinoflagellate</name>
    <dbReference type="NCBI Taxonomy" id="89957"/>
    <lineage>
        <taxon>Eukaryota</taxon>
        <taxon>Sar</taxon>
        <taxon>Alveolata</taxon>
        <taxon>Dinophyceae</taxon>
        <taxon>Suessiales</taxon>
        <taxon>Suessiaceae</taxon>
        <taxon>Polarella</taxon>
    </lineage>
</organism>